<accession>A0A2G5B2N0</accession>
<dbReference type="OrthoDB" id="5512401at2759"/>
<keyword evidence="3" id="KW-1185">Reference proteome</keyword>
<dbReference type="EMBL" id="KZ303542">
    <property type="protein sequence ID" value="PIA13279.1"/>
    <property type="molecule type" value="Genomic_DNA"/>
</dbReference>
<dbReference type="Proteomes" id="UP000242474">
    <property type="component" value="Unassembled WGS sequence"/>
</dbReference>
<proteinExistence type="predicted"/>
<feature type="compositionally biased region" description="Polar residues" evidence="1">
    <location>
        <begin position="166"/>
        <end position="183"/>
    </location>
</feature>
<evidence type="ECO:0000256" key="1">
    <source>
        <dbReference type="SAM" id="MobiDB-lite"/>
    </source>
</evidence>
<protein>
    <submittedName>
        <fullName evidence="2">Uncharacterized protein</fullName>
    </submittedName>
</protein>
<organism evidence="2 3">
    <name type="scientific">Coemansia reversa (strain ATCC 12441 / NRRL 1564)</name>
    <dbReference type="NCBI Taxonomy" id="763665"/>
    <lineage>
        <taxon>Eukaryota</taxon>
        <taxon>Fungi</taxon>
        <taxon>Fungi incertae sedis</taxon>
        <taxon>Zoopagomycota</taxon>
        <taxon>Kickxellomycotina</taxon>
        <taxon>Kickxellomycetes</taxon>
        <taxon>Kickxellales</taxon>
        <taxon>Kickxellaceae</taxon>
        <taxon>Coemansia</taxon>
    </lineage>
</organism>
<evidence type="ECO:0000313" key="2">
    <source>
        <dbReference type="EMBL" id="PIA13279.1"/>
    </source>
</evidence>
<dbReference type="AlphaFoldDB" id="A0A2G5B2N0"/>
<evidence type="ECO:0000313" key="3">
    <source>
        <dbReference type="Proteomes" id="UP000242474"/>
    </source>
</evidence>
<feature type="region of interest" description="Disordered" evidence="1">
    <location>
        <begin position="166"/>
        <end position="201"/>
    </location>
</feature>
<sequence length="201" mass="22794">MPLQYGYLRGTFGLPYGGYCIRPQCLEDVVLQADNDHKQMFCVIGRYDEVSEWLDHNQHIALNHSSMQATFTHELIVELYTSSSALSRAIWGLRRINVQLVIRIARTWDRNSDLGSQFHPLLKIIVPSGVSFPEIRSELDCAQSDKLRDATHNKNLLNTVLSRTSSYGTSSAYPKRSSGTLSPSALPAYERRDQLPPSYFE</sequence>
<gene>
    <name evidence="2" type="ORF">COEREDRAFT_83619</name>
</gene>
<reference evidence="2 3" key="1">
    <citation type="journal article" date="2015" name="Genome Biol. Evol.">
        <title>Phylogenomic analyses indicate that early fungi evolved digesting cell walls of algal ancestors of land plants.</title>
        <authorList>
            <person name="Chang Y."/>
            <person name="Wang S."/>
            <person name="Sekimoto S."/>
            <person name="Aerts A.L."/>
            <person name="Choi C."/>
            <person name="Clum A."/>
            <person name="LaButti K.M."/>
            <person name="Lindquist E.A."/>
            <person name="Yee Ngan C."/>
            <person name="Ohm R.A."/>
            <person name="Salamov A.A."/>
            <person name="Grigoriev I.V."/>
            <person name="Spatafora J.W."/>
            <person name="Berbee M.L."/>
        </authorList>
    </citation>
    <scope>NUCLEOTIDE SEQUENCE [LARGE SCALE GENOMIC DNA]</scope>
    <source>
        <strain evidence="2 3">NRRL 1564</strain>
    </source>
</reference>
<name>A0A2G5B2N0_COERN</name>